<comment type="caution">
    <text evidence="1">The sequence shown here is derived from an EMBL/GenBank/DDBJ whole genome shotgun (WGS) entry which is preliminary data.</text>
</comment>
<dbReference type="EMBL" id="AJWY01002479">
    <property type="protein sequence ID" value="EKC78212.1"/>
    <property type="molecule type" value="Genomic_DNA"/>
</dbReference>
<accession>K1TYS7</accession>
<feature type="non-terminal residue" evidence="1">
    <location>
        <position position="32"/>
    </location>
</feature>
<sequence length="32" mass="3620">MEGVKEVSPRVYHAPQWKDARLKPGTVVALRT</sequence>
<name>K1TYS7_9ZZZZ</name>
<evidence type="ECO:0000313" key="1">
    <source>
        <dbReference type="EMBL" id="EKC78212.1"/>
    </source>
</evidence>
<gene>
    <name evidence="1" type="ORF">LEA_03742</name>
</gene>
<dbReference type="AlphaFoldDB" id="K1TYS7"/>
<organism evidence="1">
    <name type="scientific">human gut metagenome</name>
    <dbReference type="NCBI Taxonomy" id="408170"/>
    <lineage>
        <taxon>unclassified sequences</taxon>
        <taxon>metagenomes</taxon>
        <taxon>organismal metagenomes</taxon>
    </lineage>
</organism>
<proteinExistence type="predicted"/>
<reference evidence="1" key="1">
    <citation type="journal article" date="2013" name="Environ. Microbiol.">
        <title>Microbiota from the distal guts of lean and obese adolescents exhibit partial functional redundancy besides clear differences in community structure.</title>
        <authorList>
            <person name="Ferrer M."/>
            <person name="Ruiz A."/>
            <person name="Lanza F."/>
            <person name="Haange S.B."/>
            <person name="Oberbach A."/>
            <person name="Till H."/>
            <person name="Bargiela R."/>
            <person name="Campoy C."/>
            <person name="Segura M.T."/>
            <person name="Richter M."/>
            <person name="von Bergen M."/>
            <person name="Seifert J."/>
            <person name="Suarez A."/>
        </authorList>
    </citation>
    <scope>NUCLEOTIDE SEQUENCE</scope>
</reference>
<protein>
    <submittedName>
        <fullName evidence="1">Uncharacterized protein</fullName>
    </submittedName>
</protein>